<feature type="transmembrane region" description="Helical" evidence="6">
    <location>
        <begin position="265"/>
        <end position="288"/>
    </location>
</feature>
<evidence type="ECO:0000256" key="3">
    <source>
        <dbReference type="ARBA" id="ARBA00022692"/>
    </source>
</evidence>
<gene>
    <name evidence="7" type="ORF">FEZ63_18100</name>
</gene>
<comment type="subcellular location">
    <subcellularLocation>
        <location evidence="1">Membrane</location>
        <topology evidence="1">Multi-pass membrane protein</topology>
    </subcellularLocation>
</comment>
<evidence type="ECO:0000256" key="6">
    <source>
        <dbReference type="SAM" id="Phobius"/>
    </source>
</evidence>
<comment type="similarity">
    <text evidence="2">Belongs to the autoinducer-2 exporter (AI-2E) (TC 2.A.86) family.</text>
</comment>
<dbReference type="GO" id="GO:0016020">
    <property type="term" value="C:membrane"/>
    <property type="evidence" value="ECO:0007669"/>
    <property type="project" value="UniProtKB-SubCell"/>
</dbReference>
<dbReference type="OrthoDB" id="106838at2"/>
<evidence type="ECO:0000256" key="2">
    <source>
        <dbReference type="ARBA" id="ARBA00009773"/>
    </source>
</evidence>
<sequence length="355" mass="38542">MRALEDKALVLLIGAVSLLFGWILWPFFGAILWATILAILFAPLSRRLLKSMPQRRNAAALATLLIIVVLVLLPLMVLANLLVRQAAGVYQAFQSGGSSLRLSAEQIWSLLPTWLIDLLKRIDLPNFGALREKLSAILMESGQFLAGQAINFGQSTVDFVISVFLMLYLLFFLLRDGSSLTRHISEAVPLYPEQKRSLARNFTVAIRAMMKGSIIVALVQGALGGLIFWILGIQAPLLWGALMAILSLLPVVGTGLVWVPVAIYFLATGAFWQGVVLTLYGGLVISLVDNILRPVLVGKDTKIPDYVVLVSTLGGLATFGANGIIIGPLVAAMFIAAWSVFSATRQRSTDDRTGR</sequence>
<evidence type="ECO:0000313" key="7">
    <source>
        <dbReference type="EMBL" id="KAB0265579.1"/>
    </source>
</evidence>
<organism evidence="7 8">
    <name type="scientific">Microvirga brassicacearum</name>
    <dbReference type="NCBI Taxonomy" id="2580413"/>
    <lineage>
        <taxon>Bacteria</taxon>
        <taxon>Pseudomonadati</taxon>
        <taxon>Pseudomonadota</taxon>
        <taxon>Alphaproteobacteria</taxon>
        <taxon>Hyphomicrobiales</taxon>
        <taxon>Methylobacteriaceae</taxon>
        <taxon>Microvirga</taxon>
    </lineage>
</organism>
<keyword evidence="4 6" id="KW-1133">Transmembrane helix</keyword>
<dbReference type="AlphaFoldDB" id="A0A5N3P770"/>
<comment type="caution">
    <text evidence="7">The sequence shown here is derived from an EMBL/GenBank/DDBJ whole genome shotgun (WGS) entry which is preliminary data.</text>
</comment>
<feature type="transmembrane region" description="Helical" evidence="6">
    <location>
        <begin position="31"/>
        <end position="49"/>
    </location>
</feature>
<dbReference type="Pfam" id="PF01594">
    <property type="entry name" value="AI-2E_transport"/>
    <property type="match status" value="1"/>
</dbReference>
<evidence type="ECO:0000256" key="1">
    <source>
        <dbReference type="ARBA" id="ARBA00004141"/>
    </source>
</evidence>
<dbReference type="PANTHER" id="PTHR21716:SF4">
    <property type="entry name" value="TRANSMEMBRANE PROTEIN 245"/>
    <property type="match status" value="1"/>
</dbReference>
<protein>
    <submittedName>
        <fullName evidence="7">AI-2E family transporter</fullName>
    </submittedName>
</protein>
<dbReference type="InterPro" id="IPR002549">
    <property type="entry name" value="AI-2E-like"/>
</dbReference>
<feature type="transmembrane region" description="Helical" evidence="6">
    <location>
        <begin position="237"/>
        <end position="258"/>
    </location>
</feature>
<feature type="transmembrane region" description="Helical" evidence="6">
    <location>
        <begin position="212"/>
        <end position="231"/>
    </location>
</feature>
<feature type="transmembrane region" description="Helical" evidence="6">
    <location>
        <begin position="308"/>
        <end position="341"/>
    </location>
</feature>
<evidence type="ECO:0000256" key="5">
    <source>
        <dbReference type="ARBA" id="ARBA00023136"/>
    </source>
</evidence>
<keyword evidence="8" id="KW-1185">Reference proteome</keyword>
<reference evidence="7 8" key="1">
    <citation type="journal article" date="2019" name="Microorganisms">
        <title>Genome Insights into the Novel Species Microvirga brassicacearum, a Rapeseed Endophyte with Biotechnological Potential.</title>
        <authorList>
            <person name="Jimenez-Gomez A."/>
            <person name="Saati-Santamaria Z."/>
            <person name="Igual J.M."/>
            <person name="Rivas R."/>
            <person name="Mateos P.F."/>
            <person name="Garcia-Fraile P."/>
        </authorList>
    </citation>
    <scope>NUCLEOTIDE SEQUENCE [LARGE SCALE GENOMIC DNA]</scope>
    <source>
        <strain evidence="7 8">CDVBN77</strain>
    </source>
</reference>
<dbReference type="RefSeq" id="WP_150947083.1">
    <property type="nucleotide sequence ID" value="NZ_VCMV01000033.1"/>
</dbReference>
<keyword evidence="3 6" id="KW-0812">Transmembrane</keyword>
<name>A0A5N3P770_9HYPH</name>
<evidence type="ECO:0000256" key="4">
    <source>
        <dbReference type="ARBA" id="ARBA00022989"/>
    </source>
</evidence>
<evidence type="ECO:0000313" key="8">
    <source>
        <dbReference type="Proteomes" id="UP000325684"/>
    </source>
</evidence>
<feature type="transmembrane region" description="Helical" evidence="6">
    <location>
        <begin position="61"/>
        <end position="83"/>
    </location>
</feature>
<dbReference type="PANTHER" id="PTHR21716">
    <property type="entry name" value="TRANSMEMBRANE PROTEIN"/>
    <property type="match status" value="1"/>
</dbReference>
<proteinExistence type="inferred from homology"/>
<dbReference type="EMBL" id="VCMV01000033">
    <property type="protein sequence ID" value="KAB0265579.1"/>
    <property type="molecule type" value="Genomic_DNA"/>
</dbReference>
<keyword evidence="5 6" id="KW-0472">Membrane</keyword>
<dbReference type="Proteomes" id="UP000325684">
    <property type="component" value="Unassembled WGS sequence"/>
</dbReference>
<feature type="transmembrane region" description="Helical" evidence="6">
    <location>
        <begin position="152"/>
        <end position="174"/>
    </location>
</feature>
<accession>A0A5N3P770</accession>